<evidence type="ECO:0000313" key="3">
    <source>
        <dbReference type="Proteomes" id="UP000247233"/>
    </source>
</evidence>
<feature type="signal peptide" evidence="1">
    <location>
        <begin position="1"/>
        <end position="23"/>
    </location>
</feature>
<dbReference type="Proteomes" id="UP000247233">
    <property type="component" value="Unassembled WGS sequence"/>
</dbReference>
<organism evidence="2 3">
    <name type="scientific">Aspergillus heteromorphus CBS 117.55</name>
    <dbReference type="NCBI Taxonomy" id="1448321"/>
    <lineage>
        <taxon>Eukaryota</taxon>
        <taxon>Fungi</taxon>
        <taxon>Dikarya</taxon>
        <taxon>Ascomycota</taxon>
        <taxon>Pezizomycotina</taxon>
        <taxon>Eurotiomycetes</taxon>
        <taxon>Eurotiomycetidae</taxon>
        <taxon>Eurotiales</taxon>
        <taxon>Aspergillaceae</taxon>
        <taxon>Aspergillus</taxon>
        <taxon>Aspergillus subgen. Circumdati</taxon>
    </lineage>
</organism>
<dbReference type="GeneID" id="37063632"/>
<protein>
    <recommendedName>
        <fullName evidence="4">Secreted protein</fullName>
    </recommendedName>
</protein>
<dbReference type="VEuPathDB" id="FungiDB:BO70DRAFT_34291"/>
<reference evidence="2 3" key="1">
    <citation type="submission" date="2016-12" db="EMBL/GenBank/DDBJ databases">
        <title>The genomes of Aspergillus section Nigri reveals drivers in fungal speciation.</title>
        <authorList>
            <consortium name="DOE Joint Genome Institute"/>
            <person name="Vesth T.C."/>
            <person name="Nybo J."/>
            <person name="Theobald S."/>
            <person name="Brandl J."/>
            <person name="Frisvad J.C."/>
            <person name="Nielsen K.F."/>
            <person name="Lyhne E.K."/>
            <person name="Kogle M.E."/>
            <person name="Kuo A."/>
            <person name="Riley R."/>
            <person name="Clum A."/>
            <person name="Nolan M."/>
            <person name="Lipzen A."/>
            <person name="Salamov A."/>
            <person name="Henrissat B."/>
            <person name="Wiebenga A."/>
            <person name="De Vries R.P."/>
            <person name="Grigoriev I.V."/>
            <person name="Mortensen U.H."/>
            <person name="Andersen M.R."/>
            <person name="Baker S.E."/>
        </authorList>
    </citation>
    <scope>NUCLEOTIDE SEQUENCE [LARGE SCALE GENOMIC DNA]</scope>
    <source>
        <strain evidence="2 3">CBS 117.55</strain>
    </source>
</reference>
<keyword evidence="3" id="KW-1185">Reference proteome</keyword>
<dbReference type="AlphaFoldDB" id="A0A317WDD3"/>
<evidence type="ECO:0008006" key="4">
    <source>
        <dbReference type="Google" id="ProtNLM"/>
    </source>
</evidence>
<evidence type="ECO:0000256" key="1">
    <source>
        <dbReference type="SAM" id="SignalP"/>
    </source>
</evidence>
<dbReference type="RefSeq" id="XP_025399752.1">
    <property type="nucleotide sequence ID" value="XM_025541395.1"/>
</dbReference>
<gene>
    <name evidence="2" type="ORF">BO70DRAFT_34291</name>
</gene>
<accession>A0A317WDD3</accession>
<comment type="caution">
    <text evidence="2">The sequence shown here is derived from an EMBL/GenBank/DDBJ whole genome shotgun (WGS) entry which is preliminary data.</text>
</comment>
<sequence length="100" mass="11040">MCVCVCVCVCVCLPWYFVAGCRAEQSRAPQVRSSLYMIRLISHSCLTDLAIPFSDGWSACPPYDGHHLPPTTDLVVLCYPTPPHPLNALNGGMIMRRQST</sequence>
<keyword evidence="1" id="KW-0732">Signal</keyword>
<evidence type="ECO:0000313" key="2">
    <source>
        <dbReference type="EMBL" id="PWY83038.1"/>
    </source>
</evidence>
<name>A0A317WDD3_9EURO</name>
<proteinExistence type="predicted"/>
<dbReference type="EMBL" id="MSFL01000011">
    <property type="protein sequence ID" value="PWY83038.1"/>
    <property type="molecule type" value="Genomic_DNA"/>
</dbReference>
<feature type="chain" id="PRO_5016421927" description="Secreted protein" evidence="1">
    <location>
        <begin position="24"/>
        <end position="100"/>
    </location>
</feature>